<dbReference type="KEGG" id="ccac:CcaHIS019_0104800"/>
<evidence type="ECO:0000256" key="1">
    <source>
        <dbReference type="SAM" id="SignalP"/>
    </source>
</evidence>
<keyword evidence="3" id="KW-1185">Reference proteome</keyword>
<proteinExistence type="predicted"/>
<feature type="signal peptide" evidence="1">
    <location>
        <begin position="1"/>
        <end position="16"/>
    </location>
</feature>
<gene>
    <name evidence="2" type="ORF">CcaverHIS019_0104800</name>
</gene>
<keyword evidence="1" id="KW-0732">Signal</keyword>
<reference evidence="2" key="1">
    <citation type="journal article" date="2023" name="BMC Genomics">
        <title>Chromosome-level genome assemblies of Cutaneotrichosporon spp. (Trichosporonales, Basidiomycota) reveal imbalanced evolution between nucleotide sequences and chromosome synteny.</title>
        <authorList>
            <person name="Kobayashi Y."/>
            <person name="Kayamori A."/>
            <person name="Aoki K."/>
            <person name="Shiwa Y."/>
            <person name="Matsutani M."/>
            <person name="Fujita N."/>
            <person name="Sugita T."/>
            <person name="Iwasaki W."/>
            <person name="Tanaka N."/>
            <person name="Takashima M."/>
        </authorList>
    </citation>
    <scope>NUCLEOTIDE SEQUENCE</scope>
    <source>
        <strain evidence="2">HIS019</strain>
    </source>
</reference>
<sequence>MLALALLLLVTVRASGSAFVACLNQTRVMEMLASDAATPIYLNSVDTVKACSAACAADKFTYSLASDIDPTCLCTSILDGITSEDVVTGWMNGVCHPEDYTLSIATTSWLFMGCQPPPGTERMSPDDCLSSCEQGWAALSPLPPPKGGWSCHCAPTARLTGFNCSAEAGTWYTRLVPSGRTLRILRAQVVPGLCPVPLTACSVKDTDGWECIDSRGELG</sequence>
<evidence type="ECO:0000313" key="2">
    <source>
        <dbReference type="EMBL" id="BEI87762.1"/>
    </source>
</evidence>
<evidence type="ECO:0000313" key="3">
    <source>
        <dbReference type="Proteomes" id="UP001233271"/>
    </source>
</evidence>
<accession>A0AA48I1N4</accession>
<dbReference type="RefSeq" id="XP_060453028.1">
    <property type="nucleotide sequence ID" value="XM_060600789.1"/>
</dbReference>
<organism evidence="2 3">
    <name type="scientific">Cutaneotrichosporon cavernicola</name>
    <dbReference type="NCBI Taxonomy" id="279322"/>
    <lineage>
        <taxon>Eukaryota</taxon>
        <taxon>Fungi</taxon>
        <taxon>Dikarya</taxon>
        <taxon>Basidiomycota</taxon>
        <taxon>Agaricomycotina</taxon>
        <taxon>Tremellomycetes</taxon>
        <taxon>Trichosporonales</taxon>
        <taxon>Trichosporonaceae</taxon>
        <taxon>Cutaneotrichosporon</taxon>
    </lineage>
</organism>
<evidence type="ECO:0008006" key="4">
    <source>
        <dbReference type="Google" id="ProtNLM"/>
    </source>
</evidence>
<dbReference type="GeneID" id="85491633"/>
<name>A0AA48I1N4_9TREE</name>
<protein>
    <recommendedName>
        <fullName evidence="4">Extracellular membrane protein CFEM domain-containing protein</fullName>
    </recommendedName>
</protein>
<dbReference type="Proteomes" id="UP001233271">
    <property type="component" value="Chromosome 1"/>
</dbReference>
<dbReference type="AlphaFoldDB" id="A0AA48I1N4"/>
<dbReference type="EMBL" id="AP028212">
    <property type="protein sequence ID" value="BEI87762.1"/>
    <property type="molecule type" value="Genomic_DNA"/>
</dbReference>
<feature type="chain" id="PRO_5041407869" description="Extracellular membrane protein CFEM domain-containing protein" evidence="1">
    <location>
        <begin position="17"/>
        <end position="219"/>
    </location>
</feature>